<evidence type="ECO:0000313" key="3">
    <source>
        <dbReference type="Proteomes" id="UP001642409"/>
    </source>
</evidence>
<proteinExistence type="predicted"/>
<dbReference type="AlphaFoldDB" id="A0AA86RBU4"/>
<name>A0AA86RBU4_9EUKA</name>
<dbReference type="Proteomes" id="UP001642409">
    <property type="component" value="Unassembled WGS sequence"/>
</dbReference>
<comment type="caution">
    <text evidence="1">The sequence shown here is derived from an EMBL/GenBank/DDBJ whole genome shotgun (WGS) entry which is preliminary data.</text>
</comment>
<keyword evidence="3" id="KW-1185">Reference proteome</keyword>
<protein>
    <submittedName>
        <fullName evidence="2">Hypothetical_protein</fullName>
    </submittedName>
</protein>
<gene>
    <name evidence="2" type="ORF">HINF_LOCUS21752</name>
    <name evidence="1" type="ORF">HINF_LOCUS57772</name>
</gene>
<accession>A0AA86RBU4</accession>
<organism evidence="1">
    <name type="scientific">Hexamita inflata</name>
    <dbReference type="NCBI Taxonomy" id="28002"/>
    <lineage>
        <taxon>Eukaryota</taxon>
        <taxon>Metamonada</taxon>
        <taxon>Diplomonadida</taxon>
        <taxon>Hexamitidae</taxon>
        <taxon>Hexamitinae</taxon>
        <taxon>Hexamita</taxon>
    </lineage>
</organism>
<evidence type="ECO:0000313" key="2">
    <source>
        <dbReference type="EMBL" id="CAL6009752.1"/>
    </source>
</evidence>
<dbReference type="EMBL" id="CATOUU010001068">
    <property type="protein sequence ID" value="CAI9970127.1"/>
    <property type="molecule type" value="Genomic_DNA"/>
</dbReference>
<sequence>MHEYYWYLLLDKIHQNHTFDVEIYNLSQIIKILNIFLLCKQQTFIQYSIFLLYIVIDCVSVNQSINNCILQIINNTKQQQAVLLILLESQKLEKYSSYSKENNLNHFDTEVQRTAQAAQSSAKKAQTNNDEIVIEIELEDTLNRISQNETVPGTSQSKGLVTF</sequence>
<reference evidence="1" key="1">
    <citation type="submission" date="2023-06" db="EMBL/GenBank/DDBJ databases">
        <authorList>
            <person name="Kurt Z."/>
        </authorList>
    </citation>
    <scope>NUCLEOTIDE SEQUENCE</scope>
</reference>
<reference evidence="2 3" key="2">
    <citation type="submission" date="2024-07" db="EMBL/GenBank/DDBJ databases">
        <authorList>
            <person name="Akdeniz Z."/>
        </authorList>
    </citation>
    <scope>NUCLEOTIDE SEQUENCE [LARGE SCALE GENOMIC DNA]</scope>
</reference>
<evidence type="ECO:0000313" key="1">
    <source>
        <dbReference type="EMBL" id="CAI9970127.1"/>
    </source>
</evidence>
<dbReference type="EMBL" id="CAXDID020000060">
    <property type="protein sequence ID" value="CAL6009752.1"/>
    <property type="molecule type" value="Genomic_DNA"/>
</dbReference>